<organism evidence="1 2">
    <name type="scientific">Ambrosiozyma monospora</name>
    <name type="common">Yeast</name>
    <name type="synonym">Endomycopsis monosporus</name>
    <dbReference type="NCBI Taxonomy" id="43982"/>
    <lineage>
        <taxon>Eukaryota</taxon>
        <taxon>Fungi</taxon>
        <taxon>Dikarya</taxon>
        <taxon>Ascomycota</taxon>
        <taxon>Saccharomycotina</taxon>
        <taxon>Pichiomycetes</taxon>
        <taxon>Pichiales</taxon>
        <taxon>Pichiaceae</taxon>
        <taxon>Ambrosiozyma</taxon>
    </lineage>
</organism>
<comment type="caution">
    <text evidence="1">The sequence shown here is derived from an EMBL/GenBank/DDBJ whole genome shotgun (WGS) entry which is preliminary data.</text>
</comment>
<dbReference type="AlphaFoldDB" id="A0A9W6T989"/>
<accession>A0A9W6T989</accession>
<gene>
    <name evidence="1" type="ORF">Amon01_000999100</name>
</gene>
<evidence type="ECO:0000313" key="2">
    <source>
        <dbReference type="Proteomes" id="UP001165063"/>
    </source>
</evidence>
<reference evidence="1" key="1">
    <citation type="submission" date="2023-04" db="EMBL/GenBank/DDBJ databases">
        <title>Ambrosiozyma monospora NBRC 1965.</title>
        <authorList>
            <person name="Ichikawa N."/>
            <person name="Sato H."/>
            <person name="Tonouchi N."/>
        </authorList>
    </citation>
    <scope>NUCLEOTIDE SEQUENCE</scope>
    <source>
        <strain evidence="1">NBRC 1965</strain>
    </source>
</reference>
<evidence type="ECO:0000313" key="1">
    <source>
        <dbReference type="EMBL" id="GME81345.1"/>
    </source>
</evidence>
<proteinExistence type="predicted"/>
<dbReference type="Proteomes" id="UP001165063">
    <property type="component" value="Unassembled WGS sequence"/>
</dbReference>
<dbReference type="EMBL" id="BSXU01014734">
    <property type="protein sequence ID" value="GME81345.1"/>
    <property type="molecule type" value="Genomic_DNA"/>
</dbReference>
<sequence>MKIKFMALSQFSYHLLQSPKFIHFVNSMSNSRAVSTVVKFLYQETQVNDLVWQKCVIRDLSIKCGIPLGKKSGMFGSFKRVEIDELEKALDELHEGMELLNANDVLKRLHDLQMGVNDNDGVMKN</sequence>
<name>A0A9W6T989_AMBMO</name>
<keyword evidence="2" id="KW-1185">Reference proteome</keyword>
<protein>
    <submittedName>
        <fullName evidence="1">Unnamed protein product</fullName>
    </submittedName>
</protein>